<reference evidence="1 2" key="1">
    <citation type="journal article" date="2019" name="Sci. Rep.">
        <title>Orb-weaving spider Araneus ventricosus genome elucidates the spidroin gene catalogue.</title>
        <authorList>
            <person name="Kono N."/>
            <person name="Nakamura H."/>
            <person name="Ohtoshi R."/>
            <person name="Moran D.A.P."/>
            <person name="Shinohara A."/>
            <person name="Yoshida Y."/>
            <person name="Fujiwara M."/>
            <person name="Mori M."/>
            <person name="Tomita M."/>
            <person name="Arakawa K."/>
        </authorList>
    </citation>
    <scope>NUCLEOTIDE SEQUENCE [LARGE SCALE GENOMIC DNA]</scope>
</reference>
<evidence type="ECO:0000313" key="1">
    <source>
        <dbReference type="EMBL" id="GBL80934.1"/>
    </source>
</evidence>
<sequence>MVVAGSKIRTTGEMVKQFPAEPLEQLCAQRRMRASVVVEQSPRVYHLFQHLKVLLTQKYFPIDDDLQTDGCHRLVPLSGGGSLRHRCIEISLTV</sequence>
<name>A0A4Y2APK0_ARAVE</name>
<gene>
    <name evidence="1" type="ORF">AVEN_26339_1</name>
</gene>
<proteinExistence type="predicted"/>
<keyword evidence="2" id="KW-1185">Reference proteome</keyword>
<dbReference type="Proteomes" id="UP000499080">
    <property type="component" value="Unassembled WGS sequence"/>
</dbReference>
<dbReference type="EMBL" id="BGPR01000023">
    <property type="protein sequence ID" value="GBL80934.1"/>
    <property type="molecule type" value="Genomic_DNA"/>
</dbReference>
<protein>
    <submittedName>
        <fullName evidence="1">Uncharacterized protein</fullName>
    </submittedName>
</protein>
<dbReference type="AlphaFoldDB" id="A0A4Y2APK0"/>
<evidence type="ECO:0000313" key="2">
    <source>
        <dbReference type="Proteomes" id="UP000499080"/>
    </source>
</evidence>
<accession>A0A4Y2APK0</accession>
<organism evidence="1 2">
    <name type="scientific">Araneus ventricosus</name>
    <name type="common">Orbweaver spider</name>
    <name type="synonym">Epeira ventricosa</name>
    <dbReference type="NCBI Taxonomy" id="182803"/>
    <lineage>
        <taxon>Eukaryota</taxon>
        <taxon>Metazoa</taxon>
        <taxon>Ecdysozoa</taxon>
        <taxon>Arthropoda</taxon>
        <taxon>Chelicerata</taxon>
        <taxon>Arachnida</taxon>
        <taxon>Araneae</taxon>
        <taxon>Araneomorphae</taxon>
        <taxon>Entelegynae</taxon>
        <taxon>Araneoidea</taxon>
        <taxon>Araneidae</taxon>
        <taxon>Araneus</taxon>
    </lineage>
</organism>
<comment type="caution">
    <text evidence="1">The sequence shown here is derived from an EMBL/GenBank/DDBJ whole genome shotgun (WGS) entry which is preliminary data.</text>
</comment>